<dbReference type="EMBL" id="FNBA01000003">
    <property type="protein sequence ID" value="SDE90144.1"/>
    <property type="molecule type" value="Genomic_DNA"/>
</dbReference>
<keyword evidence="3" id="KW-1185">Reference proteome</keyword>
<sequence>MAAILKVYRLAKNNFINDLTGEGARLYGGRWNKRGDALLYFSEHLSLCVLELLTRIDYDLITKEYSYIEAEVPLGLIESLTKPEKVVKGWRDNPPVSRTQDYGSTWINSKSSLGLSVPSAVLPKELNILINPLHKSFSKIKVSKSFPLDLDARVLNSK</sequence>
<name>A0A1G7GPU9_9FLAO</name>
<evidence type="ECO:0000259" key="1">
    <source>
        <dbReference type="SMART" id="SM00953"/>
    </source>
</evidence>
<dbReference type="AlphaFoldDB" id="A0A1G7GPU9"/>
<evidence type="ECO:0000313" key="3">
    <source>
        <dbReference type="Proteomes" id="UP000199321"/>
    </source>
</evidence>
<dbReference type="InterPro" id="IPR014914">
    <property type="entry name" value="RES_dom"/>
</dbReference>
<organism evidence="2 3">
    <name type="scientific">Ulvibacter litoralis</name>
    <dbReference type="NCBI Taxonomy" id="227084"/>
    <lineage>
        <taxon>Bacteria</taxon>
        <taxon>Pseudomonadati</taxon>
        <taxon>Bacteroidota</taxon>
        <taxon>Flavobacteriia</taxon>
        <taxon>Flavobacteriales</taxon>
        <taxon>Flavobacteriaceae</taxon>
        <taxon>Ulvibacter</taxon>
    </lineage>
</organism>
<protein>
    <submittedName>
        <fullName evidence="2">RES domain-containing protein</fullName>
    </submittedName>
</protein>
<proteinExistence type="predicted"/>
<reference evidence="2 3" key="1">
    <citation type="submission" date="2016-10" db="EMBL/GenBank/DDBJ databases">
        <authorList>
            <person name="de Groot N.N."/>
        </authorList>
    </citation>
    <scope>NUCLEOTIDE SEQUENCE [LARGE SCALE GENOMIC DNA]</scope>
    <source>
        <strain evidence="2 3">DSM 16195</strain>
    </source>
</reference>
<dbReference type="RefSeq" id="WP_093144381.1">
    <property type="nucleotide sequence ID" value="NZ_BMWO01000003.1"/>
</dbReference>
<dbReference type="STRING" id="227084.SAMN05421855_103266"/>
<accession>A0A1G7GPU9</accession>
<dbReference type="OrthoDB" id="9789501at2"/>
<gene>
    <name evidence="2" type="ORF">SAMN05421855_103266</name>
</gene>
<evidence type="ECO:0000313" key="2">
    <source>
        <dbReference type="EMBL" id="SDE90144.1"/>
    </source>
</evidence>
<dbReference type="Pfam" id="PF08808">
    <property type="entry name" value="RES"/>
    <property type="match status" value="1"/>
</dbReference>
<feature type="domain" description="RES" evidence="1">
    <location>
        <begin position="18"/>
        <end position="144"/>
    </location>
</feature>
<dbReference type="Proteomes" id="UP000199321">
    <property type="component" value="Unassembled WGS sequence"/>
</dbReference>
<dbReference type="SMART" id="SM00953">
    <property type="entry name" value="RES"/>
    <property type="match status" value="1"/>
</dbReference>